<protein>
    <recommendedName>
        <fullName evidence="1">non-specific serine/threonine protein kinase</fullName>
        <ecNumber evidence="1">2.7.11.1</ecNumber>
    </recommendedName>
</protein>
<dbReference type="Pfam" id="PF00069">
    <property type="entry name" value="Pkinase"/>
    <property type="match status" value="1"/>
</dbReference>
<reference evidence="10 11" key="1">
    <citation type="journal article" date="2019" name="Int. J. Syst. Evol. Microbiol.">
        <title>The Global Catalogue of Microorganisms (GCM) 10K type strain sequencing project: providing services to taxonomists for standard genome sequencing and annotation.</title>
        <authorList>
            <consortium name="The Broad Institute Genomics Platform"/>
            <consortium name="The Broad Institute Genome Sequencing Center for Infectious Disease"/>
            <person name="Wu L."/>
            <person name="Ma J."/>
        </authorList>
    </citation>
    <scope>NUCLEOTIDE SEQUENCE [LARGE SCALE GENOMIC DNA]</scope>
    <source>
        <strain evidence="10 11">JCM 14046</strain>
    </source>
</reference>
<comment type="caution">
    <text evidence="10">The sequence shown here is derived from an EMBL/GenBank/DDBJ whole genome shotgun (WGS) entry which is preliminary data.</text>
</comment>
<keyword evidence="8" id="KW-1133">Transmembrane helix</keyword>
<keyword evidence="4 7" id="KW-0547">Nucleotide-binding</keyword>
<dbReference type="InterPro" id="IPR008271">
    <property type="entry name" value="Ser/Thr_kinase_AS"/>
</dbReference>
<evidence type="ECO:0000259" key="9">
    <source>
        <dbReference type="PROSITE" id="PS50011"/>
    </source>
</evidence>
<evidence type="ECO:0000313" key="10">
    <source>
        <dbReference type="EMBL" id="GAA1906266.1"/>
    </source>
</evidence>
<dbReference type="InterPro" id="IPR000719">
    <property type="entry name" value="Prot_kinase_dom"/>
</dbReference>
<keyword evidence="5" id="KW-0418">Kinase</keyword>
<evidence type="ECO:0000256" key="3">
    <source>
        <dbReference type="ARBA" id="ARBA00022679"/>
    </source>
</evidence>
<dbReference type="PROSITE" id="PS00107">
    <property type="entry name" value="PROTEIN_KINASE_ATP"/>
    <property type="match status" value="1"/>
</dbReference>
<feature type="domain" description="Protein kinase" evidence="9">
    <location>
        <begin position="13"/>
        <end position="280"/>
    </location>
</feature>
<name>A0ABN2P1K6_9ACTN</name>
<dbReference type="SMART" id="SM00220">
    <property type="entry name" value="S_TKc"/>
    <property type="match status" value="1"/>
</dbReference>
<keyword evidence="8" id="KW-0472">Membrane</keyword>
<dbReference type="InterPro" id="IPR011009">
    <property type="entry name" value="Kinase-like_dom_sf"/>
</dbReference>
<evidence type="ECO:0000256" key="2">
    <source>
        <dbReference type="ARBA" id="ARBA00022527"/>
    </source>
</evidence>
<keyword evidence="6 7" id="KW-0067">ATP-binding</keyword>
<evidence type="ECO:0000256" key="7">
    <source>
        <dbReference type="PROSITE-ProRule" id="PRU10141"/>
    </source>
</evidence>
<sequence>MSLPANHPLAGRYVLIDQIGAGGMGSVWRAWDLRTETFRAAKVLGQHDGGMLLRFVREQSVRIQHPHVVAPSGWAAEDNLVVFTMDLCHGGSVQTLVGDHGPLPEAYVTVLMDQLLQALDAVHGAGVVHRDVKPANLLLEATGTGRPHLRLSDFGIAALVEDVRLTRFPGAIGTEGYMSPEQNEGAPPDPQQDLYAAGVVGVYMLTGLEPRQQDGVPESRLKPLLEAMVATDPAQRPPSAAAALDYLRRVGVPPGAPWQADPEPPEVFDQLGDAQVPAWAGTQGPASGGFGGGTNPVTPGRAGTPALGAGAVDEGSPGSALTIAIVCFVLALVLAGVALFLTLG</sequence>
<dbReference type="Proteomes" id="UP001501612">
    <property type="component" value="Unassembled WGS sequence"/>
</dbReference>
<evidence type="ECO:0000256" key="8">
    <source>
        <dbReference type="SAM" id="Phobius"/>
    </source>
</evidence>
<organism evidence="10 11">
    <name type="scientific">Nocardioides lentus</name>
    <dbReference type="NCBI Taxonomy" id="338077"/>
    <lineage>
        <taxon>Bacteria</taxon>
        <taxon>Bacillati</taxon>
        <taxon>Actinomycetota</taxon>
        <taxon>Actinomycetes</taxon>
        <taxon>Propionibacteriales</taxon>
        <taxon>Nocardioidaceae</taxon>
        <taxon>Nocardioides</taxon>
    </lineage>
</organism>
<dbReference type="PROSITE" id="PS50011">
    <property type="entry name" value="PROTEIN_KINASE_DOM"/>
    <property type="match status" value="1"/>
</dbReference>
<keyword evidence="3" id="KW-0808">Transferase</keyword>
<dbReference type="EC" id="2.7.11.1" evidence="1"/>
<dbReference type="SUPFAM" id="SSF56112">
    <property type="entry name" value="Protein kinase-like (PK-like)"/>
    <property type="match status" value="1"/>
</dbReference>
<dbReference type="Gene3D" id="1.10.510.10">
    <property type="entry name" value="Transferase(Phosphotransferase) domain 1"/>
    <property type="match status" value="1"/>
</dbReference>
<dbReference type="RefSeq" id="WP_344002903.1">
    <property type="nucleotide sequence ID" value="NZ_BAAAMY010000001.1"/>
</dbReference>
<proteinExistence type="predicted"/>
<evidence type="ECO:0000256" key="5">
    <source>
        <dbReference type="ARBA" id="ARBA00022777"/>
    </source>
</evidence>
<dbReference type="CDD" id="cd14014">
    <property type="entry name" value="STKc_PknB_like"/>
    <property type="match status" value="1"/>
</dbReference>
<evidence type="ECO:0000256" key="1">
    <source>
        <dbReference type="ARBA" id="ARBA00012513"/>
    </source>
</evidence>
<dbReference type="PANTHER" id="PTHR43289">
    <property type="entry name" value="MITOGEN-ACTIVATED PROTEIN KINASE KINASE KINASE 20-RELATED"/>
    <property type="match status" value="1"/>
</dbReference>
<accession>A0ABN2P1K6</accession>
<dbReference type="InterPro" id="IPR017441">
    <property type="entry name" value="Protein_kinase_ATP_BS"/>
</dbReference>
<dbReference type="PROSITE" id="PS00108">
    <property type="entry name" value="PROTEIN_KINASE_ST"/>
    <property type="match status" value="1"/>
</dbReference>
<evidence type="ECO:0000256" key="6">
    <source>
        <dbReference type="ARBA" id="ARBA00022840"/>
    </source>
</evidence>
<feature type="binding site" evidence="7">
    <location>
        <position position="42"/>
    </location>
    <ligand>
        <name>ATP</name>
        <dbReference type="ChEBI" id="CHEBI:30616"/>
    </ligand>
</feature>
<keyword evidence="11" id="KW-1185">Reference proteome</keyword>
<evidence type="ECO:0000256" key="4">
    <source>
        <dbReference type="ARBA" id="ARBA00022741"/>
    </source>
</evidence>
<dbReference type="EMBL" id="BAAAMY010000001">
    <property type="protein sequence ID" value="GAA1906266.1"/>
    <property type="molecule type" value="Genomic_DNA"/>
</dbReference>
<evidence type="ECO:0000313" key="11">
    <source>
        <dbReference type="Proteomes" id="UP001501612"/>
    </source>
</evidence>
<gene>
    <name evidence="10" type="ORF">GCM10009737_03790</name>
</gene>
<keyword evidence="2" id="KW-0723">Serine/threonine-protein kinase</keyword>
<keyword evidence="8" id="KW-0812">Transmembrane</keyword>
<dbReference type="PANTHER" id="PTHR43289:SF6">
    <property type="entry name" value="SERINE_THREONINE-PROTEIN KINASE NEKL-3"/>
    <property type="match status" value="1"/>
</dbReference>
<feature type="transmembrane region" description="Helical" evidence="8">
    <location>
        <begin position="320"/>
        <end position="343"/>
    </location>
</feature>